<protein>
    <submittedName>
        <fullName evidence="2">Uncharacterized protein</fullName>
    </submittedName>
</protein>
<feature type="compositionally biased region" description="Low complexity" evidence="1">
    <location>
        <begin position="338"/>
        <end position="347"/>
    </location>
</feature>
<dbReference type="RefSeq" id="XP_007769809.1">
    <property type="nucleotide sequence ID" value="XM_007771619.1"/>
</dbReference>
<organism evidence="2 3">
    <name type="scientific">Coniophora puteana (strain RWD-64-598)</name>
    <name type="common">Brown rot fungus</name>
    <dbReference type="NCBI Taxonomy" id="741705"/>
    <lineage>
        <taxon>Eukaryota</taxon>
        <taxon>Fungi</taxon>
        <taxon>Dikarya</taxon>
        <taxon>Basidiomycota</taxon>
        <taxon>Agaricomycotina</taxon>
        <taxon>Agaricomycetes</taxon>
        <taxon>Agaricomycetidae</taxon>
        <taxon>Boletales</taxon>
        <taxon>Coniophorineae</taxon>
        <taxon>Coniophoraceae</taxon>
        <taxon>Coniophora</taxon>
    </lineage>
</organism>
<gene>
    <name evidence="2" type="ORF">CONPUDRAFT_73885</name>
</gene>
<feature type="region of interest" description="Disordered" evidence="1">
    <location>
        <begin position="268"/>
        <end position="373"/>
    </location>
</feature>
<dbReference type="KEGG" id="cput:CONPUDRAFT_73885"/>
<dbReference type="GeneID" id="19209178"/>
<comment type="caution">
    <text evidence="2">The sequence shown here is derived from an EMBL/GenBank/DDBJ whole genome shotgun (WGS) entry which is preliminary data.</text>
</comment>
<sequence>MPRLTQSTLLSATEFQRSIAPTLTASDRVTAAAAGIGKGLESLEASRQSRLLGCNSVNEVIACVPPDYRNVLRAPLVEIATSSRKLGDARQRLSKLLVCFSTDTIPPNLRQGVPAVQFTAEFLATEAGSLARKSVADAHASYLKAQLQIQIDAAHAEIRWRELSLTPERLYSGDASNNSSDRGLKGFIIDRYAVLKTTMKLPVESSTEGSMQVDTIRWEVPPVVHDIYLEMLRDVIFYAHRIILIQEALQAQSQAVVEKKRAVVQAAKEKASNGGTSGPAGSSSTAVTQSTMDKKLDKLKKELQGGAKAKKARSKRQKKTSSTLNTPAATPTIPPPARAARAKYSATKAKKPKANKPSGGNGGRKAGGQPASK</sequence>
<dbReference type="EMBL" id="JH711580">
    <property type="protein sequence ID" value="EIW79436.1"/>
    <property type="molecule type" value="Genomic_DNA"/>
</dbReference>
<reference evidence="3" key="1">
    <citation type="journal article" date="2012" name="Science">
        <title>The Paleozoic origin of enzymatic lignin decomposition reconstructed from 31 fungal genomes.</title>
        <authorList>
            <person name="Floudas D."/>
            <person name="Binder M."/>
            <person name="Riley R."/>
            <person name="Barry K."/>
            <person name="Blanchette R.A."/>
            <person name="Henrissat B."/>
            <person name="Martinez A.T."/>
            <person name="Otillar R."/>
            <person name="Spatafora J.W."/>
            <person name="Yadav J.S."/>
            <person name="Aerts A."/>
            <person name="Benoit I."/>
            <person name="Boyd A."/>
            <person name="Carlson A."/>
            <person name="Copeland A."/>
            <person name="Coutinho P.M."/>
            <person name="de Vries R.P."/>
            <person name="Ferreira P."/>
            <person name="Findley K."/>
            <person name="Foster B."/>
            <person name="Gaskell J."/>
            <person name="Glotzer D."/>
            <person name="Gorecki P."/>
            <person name="Heitman J."/>
            <person name="Hesse C."/>
            <person name="Hori C."/>
            <person name="Igarashi K."/>
            <person name="Jurgens J.A."/>
            <person name="Kallen N."/>
            <person name="Kersten P."/>
            <person name="Kohler A."/>
            <person name="Kuees U."/>
            <person name="Kumar T.K.A."/>
            <person name="Kuo A."/>
            <person name="LaButti K."/>
            <person name="Larrondo L.F."/>
            <person name="Lindquist E."/>
            <person name="Ling A."/>
            <person name="Lombard V."/>
            <person name="Lucas S."/>
            <person name="Lundell T."/>
            <person name="Martin R."/>
            <person name="McLaughlin D.J."/>
            <person name="Morgenstern I."/>
            <person name="Morin E."/>
            <person name="Murat C."/>
            <person name="Nagy L.G."/>
            <person name="Nolan M."/>
            <person name="Ohm R.A."/>
            <person name="Patyshakuliyeva A."/>
            <person name="Rokas A."/>
            <person name="Ruiz-Duenas F.J."/>
            <person name="Sabat G."/>
            <person name="Salamov A."/>
            <person name="Samejima M."/>
            <person name="Schmutz J."/>
            <person name="Slot J.C."/>
            <person name="St John F."/>
            <person name="Stenlid J."/>
            <person name="Sun H."/>
            <person name="Sun S."/>
            <person name="Syed K."/>
            <person name="Tsang A."/>
            <person name="Wiebenga A."/>
            <person name="Young D."/>
            <person name="Pisabarro A."/>
            <person name="Eastwood D.C."/>
            <person name="Martin F."/>
            <person name="Cullen D."/>
            <person name="Grigoriev I.V."/>
            <person name="Hibbett D.S."/>
        </authorList>
    </citation>
    <scope>NUCLEOTIDE SEQUENCE [LARGE SCALE GENOMIC DNA]</scope>
    <source>
        <strain evidence="3">RWD-64-598 SS2</strain>
    </source>
</reference>
<dbReference type="OrthoDB" id="3039717at2759"/>
<evidence type="ECO:0000313" key="3">
    <source>
        <dbReference type="Proteomes" id="UP000053558"/>
    </source>
</evidence>
<feature type="compositionally biased region" description="Low complexity" evidence="1">
    <location>
        <begin position="320"/>
        <end position="331"/>
    </location>
</feature>
<keyword evidence="3" id="KW-1185">Reference proteome</keyword>
<accession>A0A5M3MK48</accession>
<feature type="compositionally biased region" description="Low complexity" evidence="1">
    <location>
        <begin position="279"/>
        <end position="288"/>
    </location>
</feature>
<dbReference type="AlphaFoldDB" id="A0A5M3MK48"/>
<evidence type="ECO:0000313" key="2">
    <source>
        <dbReference type="EMBL" id="EIW79436.1"/>
    </source>
</evidence>
<dbReference type="Proteomes" id="UP000053558">
    <property type="component" value="Unassembled WGS sequence"/>
</dbReference>
<proteinExistence type="predicted"/>
<name>A0A5M3MK48_CONPW</name>
<feature type="compositionally biased region" description="Basic residues" evidence="1">
    <location>
        <begin position="308"/>
        <end position="319"/>
    </location>
</feature>
<feature type="compositionally biased region" description="Basic and acidic residues" evidence="1">
    <location>
        <begin position="292"/>
        <end position="303"/>
    </location>
</feature>
<dbReference type="OMA" id="KDANAMM"/>
<evidence type="ECO:0000256" key="1">
    <source>
        <dbReference type="SAM" id="MobiDB-lite"/>
    </source>
</evidence>